<evidence type="ECO:0000256" key="1">
    <source>
        <dbReference type="ARBA" id="ARBA00006479"/>
    </source>
</evidence>
<dbReference type="Gene3D" id="3.30.420.40">
    <property type="match status" value="2"/>
</dbReference>
<evidence type="ECO:0000313" key="3">
    <source>
        <dbReference type="Proteomes" id="UP000249013"/>
    </source>
</evidence>
<dbReference type="SUPFAM" id="SSF53067">
    <property type="entry name" value="Actin-like ATPase domain"/>
    <property type="match status" value="1"/>
</dbReference>
<proteinExistence type="inferred from homology"/>
<dbReference type="GO" id="GO:0047700">
    <property type="term" value="F:beta-glucoside kinase activity"/>
    <property type="evidence" value="ECO:0007669"/>
    <property type="project" value="UniProtKB-EC"/>
</dbReference>
<dbReference type="EMBL" id="LS483409">
    <property type="protein sequence ID" value="SQG79844.1"/>
    <property type="molecule type" value="Genomic_DNA"/>
</dbReference>
<gene>
    <name evidence="2" type="primary">bglK_2</name>
    <name evidence="2" type="ORF">NCTC13773_01660</name>
</gene>
<keyword evidence="2" id="KW-0808">Transferase</keyword>
<evidence type="ECO:0000313" key="2">
    <source>
        <dbReference type="EMBL" id="SQG79844.1"/>
    </source>
</evidence>
<comment type="similarity">
    <text evidence="1">Belongs to the ROK (NagC/XylR) family.</text>
</comment>
<reference evidence="2 3" key="1">
    <citation type="submission" date="2018-06" db="EMBL/GenBank/DDBJ databases">
        <authorList>
            <consortium name="Pathogen Informatics"/>
            <person name="Doyle S."/>
        </authorList>
    </citation>
    <scope>NUCLEOTIDE SEQUENCE [LARGE SCALE GENOMIC DNA]</scope>
    <source>
        <strain evidence="2 3">NCTC13773</strain>
    </source>
</reference>
<accession>A0AA94M3B1</accession>
<dbReference type="RefSeq" id="WP_077497226.1">
    <property type="nucleotide sequence ID" value="NZ_LS483409.1"/>
</dbReference>
<dbReference type="PANTHER" id="PTHR18964">
    <property type="entry name" value="ROK (REPRESSOR, ORF, KINASE) FAMILY"/>
    <property type="match status" value="1"/>
</dbReference>
<sequence>MQFLSIDIGGTYTKYAVVTDEGQIVHQGKMSTPDNLDDLVTQLIAVKKNLQADWQLDGISLSCPGKVQKGSHLIEHGGSLPYLDQQELTKLIGEDDFPESHLLTINDAKAAALAEYWQGTLVGSKQSLVVTLGTAIGGAILINGEVLEGSHFQAGELSFIAYTGQDRSLSNRLIPNIGDSLSAVGFVEAAAKILGLPSAKGELVFDSIARGDHILQPLFKQYCKDLANVLLTVDTVLDLDRIAIGGGVSSQPILIQEISHQLQILHDSIKARNQHLTLPVVVACQFQNDANLLGSAYALMKQIGVTQ</sequence>
<dbReference type="EC" id="2.7.1.85" evidence="2"/>
<name>A0AA94M3B1_9STRE</name>
<dbReference type="Proteomes" id="UP000249013">
    <property type="component" value="Chromosome 1"/>
</dbReference>
<dbReference type="AlphaFoldDB" id="A0AA94M3B1"/>
<dbReference type="EC" id="2.7.1.-" evidence="2"/>
<dbReference type="InterPro" id="IPR043129">
    <property type="entry name" value="ATPase_NBD"/>
</dbReference>
<dbReference type="PANTHER" id="PTHR18964:SF170">
    <property type="entry name" value="SUGAR KINASE"/>
    <property type="match status" value="1"/>
</dbReference>
<dbReference type="InterPro" id="IPR000600">
    <property type="entry name" value="ROK"/>
</dbReference>
<protein>
    <submittedName>
        <fullName evidence="2">ROK protein</fullName>
        <ecNumber evidence="2">2.7.1.-</ecNumber>
        <ecNumber evidence="2">2.7.1.85</ecNumber>
    </submittedName>
</protein>
<dbReference type="Pfam" id="PF00480">
    <property type="entry name" value="ROK"/>
    <property type="match status" value="1"/>
</dbReference>
<organism evidence="2 3">
    <name type="scientific">Streptococcus gallolyticus</name>
    <dbReference type="NCBI Taxonomy" id="315405"/>
    <lineage>
        <taxon>Bacteria</taxon>
        <taxon>Bacillati</taxon>
        <taxon>Bacillota</taxon>
        <taxon>Bacilli</taxon>
        <taxon>Lactobacillales</taxon>
        <taxon>Streptococcaceae</taxon>
        <taxon>Streptococcus</taxon>
    </lineage>
</organism>
<dbReference type="CDD" id="cd24152">
    <property type="entry name" value="ASKHA_NBD_ROK-like"/>
    <property type="match status" value="1"/>
</dbReference>